<organism evidence="2 3">
    <name type="scientific">Carpediemonas membranifera</name>
    <dbReference type="NCBI Taxonomy" id="201153"/>
    <lineage>
        <taxon>Eukaryota</taxon>
        <taxon>Metamonada</taxon>
        <taxon>Carpediemonas-like organisms</taxon>
        <taxon>Carpediemonas</taxon>
    </lineage>
</organism>
<dbReference type="Proteomes" id="UP000717585">
    <property type="component" value="Unassembled WGS sequence"/>
</dbReference>
<accession>A0A8J6AZ23</accession>
<reference evidence="2" key="1">
    <citation type="submission" date="2021-05" db="EMBL/GenBank/DDBJ databases">
        <title>A free-living protist that lacks canonical eukaryotic 1 DNA replication and segregation systems.</title>
        <authorList>
            <person name="Salas-Leiva D.E."/>
            <person name="Tromer E.C."/>
            <person name="Curtis B.A."/>
            <person name="Jerlstrom-Hultqvist J."/>
            <person name="Kolisko M."/>
            <person name="Yi Z."/>
            <person name="Salas-Leiva J.S."/>
            <person name="Gallot-Lavallee L."/>
            <person name="Kops G.J.P.L."/>
            <person name="Archibald J.M."/>
            <person name="Simpson A.G.B."/>
            <person name="Roger A.J."/>
        </authorList>
    </citation>
    <scope>NUCLEOTIDE SEQUENCE</scope>
    <source>
        <strain evidence="2">BICM</strain>
    </source>
</reference>
<dbReference type="AlphaFoldDB" id="A0A8J6AZ23"/>
<protein>
    <submittedName>
        <fullName evidence="2">Spt4/RpoE2 zinc finger</fullName>
    </submittedName>
</protein>
<feature type="compositionally biased region" description="Polar residues" evidence="1">
    <location>
        <begin position="495"/>
        <end position="504"/>
    </location>
</feature>
<evidence type="ECO:0000313" key="3">
    <source>
        <dbReference type="Proteomes" id="UP000717585"/>
    </source>
</evidence>
<name>A0A8J6AZ23_9EUKA</name>
<evidence type="ECO:0000256" key="1">
    <source>
        <dbReference type="SAM" id="MobiDB-lite"/>
    </source>
</evidence>
<evidence type="ECO:0000313" key="2">
    <source>
        <dbReference type="EMBL" id="KAG9389459.1"/>
    </source>
</evidence>
<feature type="compositionally biased region" description="Pro residues" evidence="1">
    <location>
        <begin position="513"/>
        <end position="523"/>
    </location>
</feature>
<dbReference type="InterPro" id="IPR036322">
    <property type="entry name" value="WD40_repeat_dom_sf"/>
</dbReference>
<dbReference type="SUPFAM" id="SSF50978">
    <property type="entry name" value="WD40 repeat-like"/>
    <property type="match status" value="1"/>
</dbReference>
<gene>
    <name evidence="2" type="ORF">J8273_8751</name>
</gene>
<comment type="caution">
    <text evidence="2">The sequence shown here is derived from an EMBL/GenBank/DDBJ whole genome shotgun (WGS) entry which is preliminary data.</text>
</comment>
<feature type="compositionally biased region" description="Acidic residues" evidence="1">
    <location>
        <begin position="472"/>
        <end position="484"/>
    </location>
</feature>
<feature type="region of interest" description="Disordered" evidence="1">
    <location>
        <begin position="471"/>
        <end position="548"/>
    </location>
</feature>
<dbReference type="EMBL" id="JAHDYR010000069">
    <property type="protein sequence ID" value="KAG9389459.1"/>
    <property type="molecule type" value="Genomic_DNA"/>
</dbReference>
<sequence>MNRKINAGRIAIIFVMKTASMTGASDCARSNQLYIGVLPYTLNSPDRFRTPTGGADDDNLIPAPMLHPLGSHTVDATHASVSFPTIVRWSKSGTHIASTIPVGREGCGVAIFKLRPSAKTLRPLCHLDCPGDTRGLVWLPFEQDTIITYTANTIQLYSLKESSTPIAPVFCWNVDRLCNLGDDHSAITSITIDPTGCMLCIVFERSDVAFVNLSSVDASSETTAKHSAQRVEHLLTIANVTSSTECAKFAQFNTSIGPNDSATDSTAVYVSHGVHPTYEQGKTWHSMAFIDLDLIELTDPPHLNEELRSSFLTAATVMDIIDCGATVLVQSDGVEMKSPVLLTLEAESGMSVYAPGVCGNKLIYVTNLFPFNQLRRVCGYVKTHTGDKAGPVLVPGFTEPAPRADKLVIAAIDGTAGAIAVCSIPVASLLGPVSQGSQGSQSPAQITTVATPEVSRTALVEAMKLLAGGPVEAEEDGDEEMEQAEPDHVQPDEGQGQTIAQSGQERPLAMPEPSAPPTLPPTSRPAQGPRMPPAPARQTQDVGPGFDVRTRRPVFEGEAASARPIRVEAAGRVRFVSVAPLSDSVCQIACQFDTAAPTPLSDPLAISQSHSSRDNQVAWDLPVPDIVTALTGTSEIIIAGTASGLVFGLNTLTGTPAGLPLALGDPVRAAQAGVVDGQSRVVLITDLGDVFVVDGGLRVVAKASVAELLADGATVISVGLVGSNPLVRTTSGLYTVTPTLARDSWSVLMSAPLASLGARGLMSLLPGNSIIQGLLAPHAECDFTANLQEGARRDCLCHLGLHVARVCDLIDTTGRGRVEAMDVVRGLTRGDQAWVMRLG</sequence>
<keyword evidence="3" id="KW-1185">Reference proteome</keyword>
<proteinExistence type="predicted"/>